<reference evidence="2 3" key="1">
    <citation type="submission" date="2019-03" db="EMBL/GenBank/DDBJ databases">
        <title>First draft genome of Liparis tanakae, snailfish: a comprehensive survey of snailfish specific genes.</title>
        <authorList>
            <person name="Kim W."/>
            <person name="Song I."/>
            <person name="Jeong J.-H."/>
            <person name="Kim D."/>
            <person name="Kim S."/>
            <person name="Ryu S."/>
            <person name="Song J.Y."/>
            <person name="Lee S.K."/>
        </authorList>
    </citation>
    <scope>NUCLEOTIDE SEQUENCE [LARGE SCALE GENOMIC DNA]</scope>
    <source>
        <tissue evidence="2">Muscle</tissue>
    </source>
</reference>
<evidence type="ECO:0000313" key="3">
    <source>
        <dbReference type="Proteomes" id="UP000314294"/>
    </source>
</evidence>
<sequence>MLKLDTDMIMVGLLQISSGRTQREKMAFCLGDSASFPILSLEGGQRRFKSGNPLPPDPPVPFTRFHTCSGARDVNDTHENGTGKAKRSRRSTLMKGTKAMPLMVDVDLEIQDTETGFSRFSLCYYRNSQWAARGPQSRFWTGPVSPEHLDLVGRVALALGLAGLDRPDRLGGRPVMEAELWPEGEELANRTPRTRTRTRTGTGAGLGFRRPRWS</sequence>
<gene>
    <name evidence="2" type="ORF">EYF80_062353</name>
</gene>
<dbReference type="Proteomes" id="UP000314294">
    <property type="component" value="Unassembled WGS sequence"/>
</dbReference>
<evidence type="ECO:0000256" key="1">
    <source>
        <dbReference type="SAM" id="MobiDB-lite"/>
    </source>
</evidence>
<evidence type="ECO:0000313" key="2">
    <source>
        <dbReference type="EMBL" id="TNN27503.1"/>
    </source>
</evidence>
<dbReference type="EMBL" id="SRLO01008186">
    <property type="protein sequence ID" value="TNN27503.1"/>
    <property type="molecule type" value="Genomic_DNA"/>
</dbReference>
<proteinExistence type="predicted"/>
<organism evidence="2 3">
    <name type="scientific">Liparis tanakae</name>
    <name type="common">Tanaka's snailfish</name>
    <dbReference type="NCBI Taxonomy" id="230148"/>
    <lineage>
        <taxon>Eukaryota</taxon>
        <taxon>Metazoa</taxon>
        <taxon>Chordata</taxon>
        <taxon>Craniata</taxon>
        <taxon>Vertebrata</taxon>
        <taxon>Euteleostomi</taxon>
        <taxon>Actinopterygii</taxon>
        <taxon>Neopterygii</taxon>
        <taxon>Teleostei</taxon>
        <taxon>Neoteleostei</taxon>
        <taxon>Acanthomorphata</taxon>
        <taxon>Eupercaria</taxon>
        <taxon>Perciformes</taxon>
        <taxon>Cottioidei</taxon>
        <taxon>Cottales</taxon>
        <taxon>Liparidae</taxon>
        <taxon>Liparis</taxon>
    </lineage>
</organism>
<name>A0A4Z2EFH0_9TELE</name>
<feature type="region of interest" description="Disordered" evidence="1">
    <location>
        <begin position="186"/>
        <end position="214"/>
    </location>
</feature>
<comment type="caution">
    <text evidence="2">The sequence shown here is derived from an EMBL/GenBank/DDBJ whole genome shotgun (WGS) entry which is preliminary data.</text>
</comment>
<protein>
    <submittedName>
        <fullName evidence="2">Uncharacterized protein</fullName>
    </submittedName>
</protein>
<dbReference type="AlphaFoldDB" id="A0A4Z2EFH0"/>
<feature type="region of interest" description="Disordered" evidence="1">
    <location>
        <begin position="71"/>
        <end position="93"/>
    </location>
</feature>
<accession>A0A4Z2EFH0</accession>
<keyword evidence="3" id="KW-1185">Reference proteome</keyword>